<dbReference type="STRING" id="1423755.FC40_GL000711"/>
<keyword evidence="2" id="KW-1185">Reference proteome</keyword>
<sequence length="77" mass="9310">MNELEMIDFITKEIEDLQTIEHYLMQEIASVEVASNDKEFNTKMNIDRLYFLNNCLSNEIKEMKRFLKEKKVNFEVE</sequence>
<comment type="caution">
    <text evidence="1">The sequence shown here is derived from an EMBL/GenBank/DDBJ whole genome shotgun (WGS) entry which is preliminary data.</text>
</comment>
<name>A0A0R1WLT0_9LACO</name>
<dbReference type="Proteomes" id="UP000051054">
    <property type="component" value="Unassembled WGS sequence"/>
</dbReference>
<gene>
    <name evidence="1" type="ORF">FC40_GL000711</name>
</gene>
<accession>A0A0R1WLT0</accession>
<reference evidence="1 2" key="1">
    <citation type="journal article" date="2015" name="Genome Announc.">
        <title>Expanding the biotechnology potential of lactobacilli through comparative genomics of 213 strains and associated genera.</title>
        <authorList>
            <person name="Sun Z."/>
            <person name="Harris H.M."/>
            <person name="McCann A."/>
            <person name="Guo C."/>
            <person name="Argimon S."/>
            <person name="Zhang W."/>
            <person name="Yang X."/>
            <person name="Jeffery I.B."/>
            <person name="Cooney J.C."/>
            <person name="Kagawa T.F."/>
            <person name="Liu W."/>
            <person name="Song Y."/>
            <person name="Salvetti E."/>
            <person name="Wrobel A."/>
            <person name="Rasinkangas P."/>
            <person name="Parkhill J."/>
            <person name="Rea M.C."/>
            <person name="O'Sullivan O."/>
            <person name="Ritari J."/>
            <person name="Douillard F.P."/>
            <person name="Paul Ross R."/>
            <person name="Yang R."/>
            <person name="Briner A.E."/>
            <person name="Felis G.E."/>
            <person name="de Vos W.M."/>
            <person name="Barrangou R."/>
            <person name="Klaenhammer T.R."/>
            <person name="Caufield P.W."/>
            <person name="Cui Y."/>
            <person name="Zhang H."/>
            <person name="O'Toole P.W."/>
        </authorList>
    </citation>
    <scope>NUCLEOTIDE SEQUENCE [LARGE SCALE GENOMIC DNA]</scope>
    <source>
        <strain evidence="1 2">DSM 18933</strain>
    </source>
</reference>
<dbReference type="PATRIC" id="fig|1423755.3.peg.765"/>
<dbReference type="RefSeq" id="WP_025022501.1">
    <property type="nucleotide sequence ID" value="NZ_AZGD01000090.1"/>
</dbReference>
<evidence type="ECO:0000313" key="1">
    <source>
        <dbReference type="EMBL" id="KRM18922.1"/>
    </source>
</evidence>
<protein>
    <submittedName>
        <fullName evidence="1">Uncharacterized protein</fullName>
    </submittedName>
</protein>
<proteinExistence type="predicted"/>
<dbReference type="AlphaFoldDB" id="A0A0R1WLT0"/>
<evidence type="ECO:0000313" key="2">
    <source>
        <dbReference type="Proteomes" id="UP000051054"/>
    </source>
</evidence>
<organism evidence="1 2">
    <name type="scientific">Ligilactobacillus hayakitensis DSM 18933 = JCM 14209</name>
    <dbReference type="NCBI Taxonomy" id="1423755"/>
    <lineage>
        <taxon>Bacteria</taxon>
        <taxon>Bacillati</taxon>
        <taxon>Bacillota</taxon>
        <taxon>Bacilli</taxon>
        <taxon>Lactobacillales</taxon>
        <taxon>Lactobacillaceae</taxon>
        <taxon>Ligilactobacillus</taxon>
    </lineage>
</organism>
<dbReference type="EMBL" id="AZGD01000090">
    <property type="protein sequence ID" value="KRM18922.1"/>
    <property type="molecule type" value="Genomic_DNA"/>
</dbReference>